<dbReference type="InterPro" id="IPR055342">
    <property type="entry name" value="MreC_beta-barrel_core"/>
</dbReference>
<evidence type="ECO:0000256" key="5">
    <source>
        <dbReference type="PIRNR" id="PIRNR038471"/>
    </source>
</evidence>
<gene>
    <name evidence="8" type="primary">mreC</name>
    <name evidence="8" type="ORF">L7E55_08030</name>
</gene>
<evidence type="ECO:0000256" key="1">
    <source>
        <dbReference type="ARBA" id="ARBA00009369"/>
    </source>
</evidence>
<dbReference type="EMBL" id="JAKOAV010000012">
    <property type="protein sequence ID" value="MDF9408303.1"/>
    <property type="molecule type" value="Genomic_DNA"/>
</dbReference>
<dbReference type="Gene3D" id="2.40.10.350">
    <property type="entry name" value="Rod shape-determining protein MreC, domain 2"/>
    <property type="match status" value="1"/>
</dbReference>
<evidence type="ECO:0000256" key="6">
    <source>
        <dbReference type="SAM" id="Coils"/>
    </source>
</evidence>
<dbReference type="AlphaFoldDB" id="A0A9X4H5Q0"/>
<proteinExistence type="inferred from homology"/>
<dbReference type="InterPro" id="IPR042175">
    <property type="entry name" value="Cell/Rod_MreC_2"/>
</dbReference>
<reference evidence="8" key="1">
    <citation type="submission" date="2022-02" db="EMBL/GenBank/DDBJ databases">
        <authorList>
            <person name="Leng L."/>
        </authorList>
    </citation>
    <scope>NUCLEOTIDE SEQUENCE</scope>
    <source>
        <strain evidence="8">JI</strain>
    </source>
</reference>
<dbReference type="RefSeq" id="WP_277443608.1">
    <property type="nucleotide sequence ID" value="NZ_JAKOAV010000012.1"/>
</dbReference>
<sequence>MRWVTARRLLLLAALVAAALVAMRITVPERTRLTPLEFKFRDAIAPVQTGLTWLGKQASHMLSFPISMYRAGERNQALEEEVDRLQSQIIQLNEYKLENERLTSLLSYKQVMAKTYNLVAASVVGRDPSNWFGTITLNRGTNDGVKENMTVLTPEGLVGRVISVSSSTCDVLLITDPRSGVGSLIQDTRTSGIVEGTTTSSGMTRMIHIPNSATVEAGQAVITSGLGSIFPKNIPVGRITDIRSEPSGMFNSADIQPFADLSRLEEVLIIISRYP</sequence>
<feature type="coiled-coil region" evidence="6">
    <location>
        <begin position="68"/>
        <end position="98"/>
    </location>
</feature>
<comment type="similarity">
    <text evidence="1 5">Belongs to the MreC family.</text>
</comment>
<evidence type="ECO:0000259" key="7">
    <source>
        <dbReference type="Pfam" id="PF04085"/>
    </source>
</evidence>
<evidence type="ECO:0000313" key="8">
    <source>
        <dbReference type="EMBL" id="MDF9408303.1"/>
    </source>
</evidence>
<evidence type="ECO:0000256" key="4">
    <source>
        <dbReference type="ARBA" id="ARBA00032089"/>
    </source>
</evidence>
<dbReference type="NCBIfam" id="TIGR00219">
    <property type="entry name" value="mreC"/>
    <property type="match status" value="1"/>
</dbReference>
<dbReference type="Gene3D" id="2.40.10.340">
    <property type="entry name" value="Rod shape-determining protein MreC, domain 1"/>
    <property type="match status" value="1"/>
</dbReference>
<evidence type="ECO:0000256" key="2">
    <source>
        <dbReference type="ARBA" id="ARBA00013855"/>
    </source>
</evidence>
<keyword evidence="3 5" id="KW-0133">Cell shape</keyword>
<dbReference type="InterPro" id="IPR042177">
    <property type="entry name" value="Cell/Rod_1"/>
</dbReference>
<dbReference type="InterPro" id="IPR007221">
    <property type="entry name" value="MreC"/>
</dbReference>
<name>A0A9X4H5Q0_9FIRM</name>
<dbReference type="Proteomes" id="UP001154312">
    <property type="component" value="Unassembled WGS sequence"/>
</dbReference>
<keyword evidence="6" id="KW-0175">Coiled coil</keyword>
<dbReference type="Pfam" id="PF04085">
    <property type="entry name" value="MreC"/>
    <property type="match status" value="1"/>
</dbReference>
<accession>A0A9X4H5Q0</accession>
<dbReference type="PANTHER" id="PTHR34138:SF1">
    <property type="entry name" value="CELL SHAPE-DETERMINING PROTEIN MREC"/>
    <property type="match status" value="1"/>
</dbReference>
<protein>
    <recommendedName>
        <fullName evidence="2 5">Cell shape-determining protein MreC</fullName>
    </recommendedName>
    <alternativeName>
        <fullName evidence="4 5">Cell shape protein MreC</fullName>
    </alternativeName>
</protein>
<dbReference type="PANTHER" id="PTHR34138">
    <property type="entry name" value="CELL SHAPE-DETERMINING PROTEIN MREC"/>
    <property type="match status" value="1"/>
</dbReference>
<dbReference type="PIRSF" id="PIRSF038471">
    <property type="entry name" value="MreC"/>
    <property type="match status" value="1"/>
</dbReference>
<evidence type="ECO:0000313" key="9">
    <source>
        <dbReference type="Proteomes" id="UP001154312"/>
    </source>
</evidence>
<dbReference type="GO" id="GO:0008360">
    <property type="term" value="P:regulation of cell shape"/>
    <property type="evidence" value="ECO:0007669"/>
    <property type="project" value="UniProtKB-KW"/>
</dbReference>
<comment type="function">
    <text evidence="5">Involved in formation and maintenance of cell shape.</text>
</comment>
<keyword evidence="9" id="KW-1185">Reference proteome</keyword>
<comment type="caution">
    <text evidence="8">The sequence shown here is derived from an EMBL/GenBank/DDBJ whole genome shotgun (WGS) entry which is preliminary data.</text>
</comment>
<feature type="domain" description="Rod shape-determining protein MreC beta-barrel core" evidence="7">
    <location>
        <begin position="123"/>
        <end position="270"/>
    </location>
</feature>
<organism evidence="8 9">
    <name type="scientific">Pelotomaculum isophthalicicum JI</name>
    <dbReference type="NCBI Taxonomy" id="947010"/>
    <lineage>
        <taxon>Bacteria</taxon>
        <taxon>Bacillati</taxon>
        <taxon>Bacillota</taxon>
        <taxon>Clostridia</taxon>
        <taxon>Eubacteriales</taxon>
        <taxon>Desulfotomaculaceae</taxon>
        <taxon>Pelotomaculum</taxon>
    </lineage>
</organism>
<evidence type="ECO:0000256" key="3">
    <source>
        <dbReference type="ARBA" id="ARBA00022960"/>
    </source>
</evidence>
<dbReference type="GO" id="GO:0005886">
    <property type="term" value="C:plasma membrane"/>
    <property type="evidence" value="ECO:0007669"/>
    <property type="project" value="TreeGrafter"/>
</dbReference>